<dbReference type="InterPro" id="IPR005914">
    <property type="entry name" value="Acac_CoA_synth"/>
</dbReference>
<dbReference type="Gene3D" id="3.30.300.30">
    <property type="match status" value="1"/>
</dbReference>
<dbReference type="PANTHER" id="PTHR42921:SF1">
    <property type="entry name" value="ACETOACETYL-COA SYNTHETASE"/>
    <property type="match status" value="1"/>
</dbReference>
<evidence type="ECO:0000259" key="5">
    <source>
        <dbReference type="Pfam" id="PF00501"/>
    </source>
</evidence>
<dbReference type="Pfam" id="PF16177">
    <property type="entry name" value="ACAS_N"/>
    <property type="match status" value="1"/>
</dbReference>
<dbReference type="InterPro" id="IPR045851">
    <property type="entry name" value="AMP-bd_C_sf"/>
</dbReference>
<accession>A0A381NRW7</accession>
<dbReference type="NCBIfam" id="NF002937">
    <property type="entry name" value="PRK03584.1"/>
    <property type="match status" value="1"/>
</dbReference>
<keyword evidence="3" id="KW-0547">Nucleotide-binding</keyword>
<feature type="domain" description="AMP-binding enzyme C-terminal" evidence="6">
    <location>
        <begin position="532"/>
        <end position="600"/>
    </location>
</feature>
<reference evidence="8" key="1">
    <citation type="submission" date="2018-05" db="EMBL/GenBank/DDBJ databases">
        <authorList>
            <person name="Lanie J.A."/>
            <person name="Ng W.-L."/>
            <person name="Kazmierczak K.M."/>
            <person name="Andrzejewski T.M."/>
            <person name="Davidsen T.M."/>
            <person name="Wayne K.J."/>
            <person name="Tettelin H."/>
            <person name="Glass J.I."/>
            <person name="Rusch D."/>
            <person name="Podicherti R."/>
            <person name="Tsui H.-C.T."/>
            <person name="Winkler M.E."/>
        </authorList>
    </citation>
    <scope>NUCLEOTIDE SEQUENCE</scope>
</reference>
<evidence type="ECO:0000256" key="1">
    <source>
        <dbReference type="ARBA" id="ARBA00006432"/>
    </source>
</evidence>
<dbReference type="NCBIfam" id="TIGR01217">
    <property type="entry name" value="ac_ac_CoA_syn"/>
    <property type="match status" value="1"/>
</dbReference>
<evidence type="ECO:0008006" key="9">
    <source>
        <dbReference type="Google" id="ProtNLM"/>
    </source>
</evidence>
<dbReference type="Pfam" id="PF00501">
    <property type="entry name" value="AMP-binding"/>
    <property type="match status" value="1"/>
</dbReference>
<proteinExistence type="inferred from homology"/>
<evidence type="ECO:0000256" key="3">
    <source>
        <dbReference type="ARBA" id="ARBA00022741"/>
    </source>
</evidence>
<evidence type="ECO:0000256" key="4">
    <source>
        <dbReference type="ARBA" id="ARBA00022840"/>
    </source>
</evidence>
<keyword evidence="2" id="KW-0436">Ligase</keyword>
<dbReference type="InterPro" id="IPR042099">
    <property type="entry name" value="ANL_N_sf"/>
</dbReference>
<evidence type="ECO:0000259" key="7">
    <source>
        <dbReference type="Pfam" id="PF16177"/>
    </source>
</evidence>
<sequence>MTSNLLWKPNQDQIDHRNLTAFAKQHGFAPDDYPALHQWSITSRDSFWSSVWSFCDIVGDPGSDVLINPDSFPGSRWFPEASLNFSENLLRYDDARTALVAITEQGERVTMTYAELRVEVAKFAAELEERGVEPGDRVAGWMPNVIETVIAMLGTTAIGAVWSSCSPDFGFEGALDRFGQIEPKILVACDGYTYNGKTFDITGNVDDVAETIASIDHVIWCSLLGLRDDGFHEIRQRSETVPNFRRLPFDHPLFIMYSSGTTGKPKCIVHGAGGTLLQHVKEHAFHCDLRRDDVLFFFTTCGWMMWNWLVSGLASGCTLVLYEGSPFHPTSSVLIDLIEQESISLFGVGAKYISSIEKAGIEPRSSHDLSSLRAIFSTGSPLTHESFRYVYKRFKPEIWLASIAGGTDLISCFVLGNPWGGVYEGEIQAPGLGMAVDVFNDDGSSITDAKGELVCTRSFPSTPIGFWNDSDNVLLRSAYFDRYPEVWAHGDFAERISETGGFVIHGRSDAVLNPGGVRIGTAEIYRQVESIGAIKEALCIGQEWDGDTRVVLFVVMQNDTSFTEETAAMIRTKIRENASPRHVPARIVAVPDIPRTLSGKIAEIAVREVVHSRPVKNTSALANPETLLYFESLKELQS</sequence>
<name>A0A381NRW7_9ZZZZ</name>
<gene>
    <name evidence="8" type="ORF">METZ01_LOCUS10154</name>
</gene>
<dbReference type="InterPro" id="IPR000873">
    <property type="entry name" value="AMP-dep_synth/lig_dom"/>
</dbReference>
<dbReference type="CDD" id="cd05943">
    <property type="entry name" value="AACS"/>
    <property type="match status" value="1"/>
</dbReference>
<dbReference type="PROSITE" id="PS00455">
    <property type="entry name" value="AMP_BINDING"/>
    <property type="match status" value="1"/>
</dbReference>
<dbReference type="InterPro" id="IPR032387">
    <property type="entry name" value="ACAS_N"/>
</dbReference>
<dbReference type="GO" id="GO:0005524">
    <property type="term" value="F:ATP binding"/>
    <property type="evidence" value="ECO:0007669"/>
    <property type="project" value="UniProtKB-KW"/>
</dbReference>
<dbReference type="EMBL" id="UINC01000554">
    <property type="protein sequence ID" value="SUZ57300.1"/>
    <property type="molecule type" value="Genomic_DNA"/>
</dbReference>
<keyword evidence="4" id="KW-0067">ATP-binding</keyword>
<dbReference type="Pfam" id="PF13193">
    <property type="entry name" value="AMP-binding_C"/>
    <property type="match status" value="1"/>
</dbReference>
<dbReference type="PANTHER" id="PTHR42921">
    <property type="entry name" value="ACETOACETYL-COA SYNTHETASE"/>
    <property type="match status" value="1"/>
</dbReference>
<dbReference type="GO" id="GO:0030729">
    <property type="term" value="F:acetoacetate-CoA ligase activity"/>
    <property type="evidence" value="ECO:0007669"/>
    <property type="project" value="InterPro"/>
</dbReference>
<dbReference type="SUPFAM" id="SSF56801">
    <property type="entry name" value="Acetyl-CoA synthetase-like"/>
    <property type="match status" value="1"/>
</dbReference>
<dbReference type="Gene3D" id="3.40.50.12780">
    <property type="entry name" value="N-terminal domain of ligase-like"/>
    <property type="match status" value="1"/>
</dbReference>
<organism evidence="8">
    <name type="scientific">marine metagenome</name>
    <dbReference type="NCBI Taxonomy" id="408172"/>
    <lineage>
        <taxon>unclassified sequences</taxon>
        <taxon>metagenomes</taxon>
        <taxon>ecological metagenomes</taxon>
    </lineage>
</organism>
<feature type="domain" description="Acetyl-coenzyme A synthetase N-terminal" evidence="7">
    <location>
        <begin position="33"/>
        <end position="88"/>
    </location>
</feature>
<dbReference type="GO" id="GO:0006629">
    <property type="term" value="P:lipid metabolic process"/>
    <property type="evidence" value="ECO:0007669"/>
    <property type="project" value="InterPro"/>
</dbReference>
<evidence type="ECO:0000259" key="6">
    <source>
        <dbReference type="Pfam" id="PF13193"/>
    </source>
</evidence>
<feature type="domain" description="AMP-dependent synthetase/ligase" evidence="5">
    <location>
        <begin position="95"/>
        <end position="455"/>
    </location>
</feature>
<comment type="similarity">
    <text evidence="1">Belongs to the ATP-dependent AMP-binding enzyme family.</text>
</comment>
<evidence type="ECO:0000256" key="2">
    <source>
        <dbReference type="ARBA" id="ARBA00022598"/>
    </source>
</evidence>
<dbReference type="InterPro" id="IPR020845">
    <property type="entry name" value="AMP-binding_CS"/>
</dbReference>
<dbReference type="AlphaFoldDB" id="A0A381NRW7"/>
<evidence type="ECO:0000313" key="8">
    <source>
        <dbReference type="EMBL" id="SUZ57300.1"/>
    </source>
</evidence>
<protein>
    <recommendedName>
        <fullName evidence="9">AMP-dependent synthetase/ligase domain-containing protein</fullName>
    </recommendedName>
</protein>
<dbReference type="InterPro" id="IPR025110">
    <property type="entry name" value="AMP-bd_C"/>
</dbReference>